<organism evidence="1 2">
    <name type="scientific">Microlunatus parietis</name>
    <dbReference type="NCBI Taxonomy" id="682979"/>
    <lineage>
        <taxon>Bacteria</taxon>
        <taxon>Bacillati</taxon>
        <taxon>Actinomycetota</taxon>
        <taxon>Actinomycetes</taxon>
        <taxon>Propionibacteriales</taxon>
        <taxon>Propionibacteriaceae</taxon>
        <taxon>Microlunatus</taxon>
    </lineage>
</organism>
<accession>A0A7Y9I723</accession>
<gene>
    <name evidence="1" type="ORF">BKA15_002813</name>
</gene>
<evidence type="ECO:0000313" key="1">
    <source>
        <dbReference type="EMBL" id="NYE71484.1"/>
    </source>
</evidence>
<dbReference type="Proteomes" id="UP000569914">
    <property type="component" value="Unassembled WGS sequence"/>
</dbReference>
<dbReference type="SUPFAM" id="SSF109854">
    <property type="entry name" value="DinB/YfiT-like putative metalloenzymes"/>
    <property type="match status" value="1"/>
</dbReference>
<dbReference type="RefSeq" id="WP_179751654.1">
    <property type="nucleotide sequence ID" value="NZ_JACCBU010000001.1"/>
</dbReference>
<name>A0A7Y9I723_9ACTN</name>
<sequence length="189" mass="20957">MTTQQALKEAMHDYLRAARKTMMTKIDGIGEYDRRRPMTPSGTNLLGLIKHLAGLEFGYLGTTFGRPPERLLPWIESDAIWEGADMFATPDESTDYLLGCYRDGCAHADATIEALDLDSPGSVPWWDEAKRDTTLGVIMTRMIAETSQHAGHADIIRELIDGSTGSDAADPDGWRTWHDKIQAAADAFR</sequence>
<dbReference type="Gene3D" id="1.20.120.450">
    <property type="entry name" value="dinb family like domain"/>
    <property type="match status" value="1"/>
</dbReference>
<comment type="caution">
    <text evidence="1">The sequence shown here is derived from an EMBL/GenBank/DDBJ whole genome shotgun (WGS) entry which is preliminary data.</text>
</comment>
<evidence type="ECO:0008006" key="3">
    <source>
        <dbReference type="Google" id="ProtNLM"/>
    </source>
</evidence>
<proteinExistence type="predicted"/>
<keyword evidence="2" id="KW-1185">Reference proteome</keyword>
<evidence type="ECO:0000313" key="2">
    <source>
        <dbReference type="Proteomes" id="UP000569914"/>
    </source>
</evidence>
<dbReference type="InterPro" id="IPR034660">
    <property type="entry name" value="DinB/YfiT-like"/>
</dbReference>
<dbReference type="InterPro" id="IPR007061">
    <property type="entry name" value="MST-like"/>
</dbReference>
<protein>
    <recommendedName>
        <fullName evidence="3">DinB superfamily protein</fullName>
    </recommendedName>
</protein>
<dbReference type="AlphaFoldDB" id="A0A7Y9I723"/>
<dbReference type="EMBL" id="JACCBU010000001">
    <property type="protein sequence ID" value="NYE71484.1"/>
    <property type="molecule type" value="Genomic_DNA"/>
</dbReference>
<dbReference type="Pfam" id="PF04978">
    <property type="entry name" value="MST"/>
    <property type="match status" value="1"/>
</dbReference>
<reference evidence="1 2" key="1">
    <citation type="submission" date="2020-07" db="EMBL/GenBank/DDBJ databases">
        <title>Sequencing the genomes of 1000 actinobacteria strains.</title>
        <authorList>
            <person name="Klenk H.-P."/>
        </authorList>
    </citation>
    <scope>NUCLEOTIDE SEQUENCE [LARGE SCALE GENOMIC DNA]</scope>
    <source>
        <strain evidence="1 2">DSM 22083</strain>
    </source>
</reference>